<evidence type="ECO:0000256" key="3">
    <source>
        <dbReference type="ARBA" id="ARBA00009677"/>
    </source>
</evidence>
<comment type="similarity">
    <text evidence="3">Belongs to the flagella basal body rod proteins family.</text>
</comment>
<proteinExistence type="inferred from homology"/>
<dbReference type="Pfam" id="PF22638">
    <property type="entry name" value="FlgK_D1"/>
    <property type="match status" value="1"/>
</dbReference>
<keyword evidence="9" id="KW-0456">Lyase</keyword>
<keyword evidence="9" id="KW-0969">Cilium</keyword>
<keyword evidence="9" id="KW-0808">Transferase</keyword>
<dbReference type="Pfam" id="PF06429">
    <property type="entry name" value="Flg_bbr_C"/>
    <property type="match status" value="1"/>
</dbReference>
<evidence type="ECO:0000313" key="9">
    <source>
        <dbReference type="EMBL" id="MDU0112816.1"/>
    </source>
</evidence>
<accession>A0ABU3QZF1</accession>
<dbReference type="Proteomes" id="UP001257914">
    <property type="component" value="Unassembled WGS sequence"/>
</dbReference>
<keyword evidence="6" id="KW-0975">Bacterial flagellum</keyword>
<name>A0ABU3QZF1_9GAMM</name>
<dbReference type="InterPro" id="IPR002371">
    <property type="entry name" value="FlgK"/>
</dbReference>
<keyword evidence="9" id="KW-0282">Flagellum</keyword>
<evidence type="ECO:0000259" key="7">
    <source>
        <dbReference type="Pfam" id="PF06429"/>
    </source>
</evidence>
<dbReference type="InterPro" id="IPR010930">
    <property type="entry name" value="Flg_bb/hook_C_dom"/>
</dbReference>
<dbReference type="GO" id="GO:0016829">
    <property type="term" value="F:lyase activity"/>
    <property type="evidence" value="ECO:0007669"/>
    <property type="project" value="UniProtKB-KW"/>
</dbReference>
<protein>
    <recommendedName>
        <fullName evidence="4">Flagellar hook-associated protein 1</fullName>
    </recommendedName>
</protein>
<dbReference type="PANTHER" id="PTHR30033:SF1">
    <property type="entry name" value="FLAGELLAR HOOK-ASSOCIATED PROTEIN 1"/>
    <property type="match status" value="1"/>
</dbReference>
<comment type="caution">
    <text evidence="9">The sequence shown here is derived from an EMBL/GenBank/DDBJ whole genome shotgun (WGS) entry which is preliminary data.</text>
</comment>
<evidence type="ECO:0000256" key="1">
    <source>
        <dbReference type="ARBA" id="ARBA00004365"/>
    </source>
</evidence>
<dbReference type="SUPFAM" id="SSF64518">
    <property type="entry name" value="Phase 1 flagellin"/>
    <property type="match status" value="1"/>
</dbReference>
<dbReference type="InterPro" id="IPR053927">
    <property type="entry name" value="FlgK_helical"/>
</dbReference>
<evidence type="ECO:0000256" key="2">
    <source>
        <dbReference type="ARBA" id="ARBA00004613"/>
    </source>
</evidence>
<evidence type="ECO:0000313" key="10">
    <source>
        <dbReference type="Proteomes" id="UP001257914"/>
    </source>
</evidence>
<organism evidence="9 10">
    <name type="scientific">Psychrosphaera aquimarina</name>
    <dbReference type="NCBI Taxonomy" id="2044854"/>
    <lineage>
        <taxon>Bacteria</taxon>
        <taxon>Pseudomonadati</taxon>
        <taxon>Pseudomonadota</taxon>
        <taxon>Gammaproteobacteria</taxon>
        <taxon>Alteromonadales</taxon>
        <taxon>Pseudoalteromonadaceae</taxon>
        <taxon>Psychrosphaera</taxon>
    </lineage>
</organism>
<keyword evidence="5" id="KW-0964">Secreted</keyword>
<evidence type="ECO:0000256" key="5">
    <source>
        <dbReference type="ARBA" id="ARBA00022525"/>
    </source>
</evidence>
<gene>
    <name evidence="9" type="ORF">RT723_07340</name>
</gene>
<dbReference type="GO" id="GO:0016740">
    <property type="term" value="F:transferase activity"/>
    <property type="evidence" value="ECO:0007669"/>
    <property type="project" value="UniProtKB-KW"/>
</dbReference>
<sequence>MSAERNEFDSNMMEIGISANSTTENKSIITNQLDGGSLTGLFDTRDNMILPAIQELGKLAIAIADSFNRQQSLGLDLNGDAGQNIFRDINDPQDVLARTLNSSNNTNKTNFELYIRNTEQLTSQEFDMEYDGTNLDIYDDAGNLVQQFDPADIAAMSAGTQLIIGDTGLAMAIDVNQLSAGDEFRLRPTYYGANQIESIIDDPEKIAAAGNPLDIAEVNNPNNVKFNLYEITGNSSVAPGPLPDDSISIEIDATGTTYQVLDSGGAVISGPSAIPADQIIDDPITGIRFELEGVLAGSEVFTVTHADNPGVNETKAFGPGNNENILAMLAFQSDRRMDGGTNSFSEAYADLVTSVGVETKSRAISADSFGTLLSGAEQRLAGIQGVNLDEEAANLIQYQQSYAAAARIITVARETFQTLLSAAG</sequence>
<evidence type="ECO:0000256" key="6">
    <source>
        <dbReference type="ARBA" id="ARBA00023143"/>
    </source>
</evidence>
<reference evidence="9 10" key="1">
    <citation type="submission" date="2023-10" db="EMBL/GenBank/DDBJ databases">
        <title>Psychrosphaera aquimaarina strain SW33 isolated from seawater.</title>
        <authorList>
            <person name="Bayburt H."/>
            <person name="Kim J.M."/>
            <person name="Choi B.J."/>
            <person name="Jeon C.O."/>
        </authorList>
    </citation>
    <scope>NUCLEOTIDE SEQUENCE [LARGE SCALE GENOMIC DNA]</scope>
    <source>
        <strain evidence="9 10">KCTC 52743</strain>
    </source>
</reference>
<keyword evidence="9" id="KW-0966">Cell projection</keyword>
<evidence type="ECO:0000259" key="8">
    <source>
        <dbReference type="Pfam" id="PF22638"/>
    </source>
</evidence>
<feature type="domain" description="Flagellar hook-associated protein FlgK helical" evidence="8">
    <location>
        <begin position="5"/>
        <end position="86"/>
    </location>
</feature>
<dbReference type="PANTHER" id="PTHR30033">
    <property type="entry name" value="FLAGELLAR HOOK-ASSOCIATED PROTEIN 1"/>
    <property type="match status" value="1"/>
</dbReference>
<evidence type="ECO:0000256" key="4">
    <source>
        <dbReference type="ARBA" id="ARBA00016244"/>
    </source>
</evidence>
<comment type="subcellular location">
    <subcellularLocation>
        <location evidence="1">Bacterial flagellum</location>
    </subcellularLocation>
    <subcellularLocation>
        <location evidence="2">Secreted</location>
    </subcellularLocation>
</comment>
<dbReference type="EMBL" id="JAWCUA010000007">
    <property type="protein sequence ID" value="MDU0112816.1"/>
    <property type="molecule type" value="Genomic_DNA"/>
</dbReference>
<feature type="domain" description="Flagellar basal-body/hook protein C-terminal" evidence="7">
    <location>
        <begin position="385"/>
        <end position="421"/>
    </location>
</feature>
<keyword evidence="10" id="KW-1185">Reference proteome</keyword>